<keyword evidence="7" id="KW-1185">Reference proteome</keyword>
<reference evidence="7" key="1">
    <citation type="submission" date="2016-08" db="EMBL/GenBank/DDBJ databases">
        <authorList>
            <person name="Varghese N."/>
            <person name="Submissions Spin"/>
        </authorList>
    </citation>
    <scope>NUCLEOTIDE SEQUENCE [LARGE SCALE GENOMIC DNA]</scope>
    <source>
        <strain evidence="7">R-53248</strain>
    </source>
</reference>
<dbReference type="InterPro" id="IPR050090">
    <property type="entry name" value="Tyrosine_recombinase_XerCD"/>
</dbReference>
<sequence length="343" mass="39230">MSKQPIKLYKRGEIWHYAYSSPNGTGRVRKSSGTSDQQKALELAAREYDTSWRVAKLGERPEYTWIEAVVVWLNEKPERKENKNYDLIWLDKYLANKCISEIDRNLINFIKKEKQETGVKNRTVNGVLQQIRGVLNCAYENDMLDKVPAIKMLPEPPPRQVMLTPNQEKRLVDELPDHLIPIVIFALATGLRMSNITGLLWENVDIKNRHAWVNIGSGKVKTKGIGIPLNSVALYVLENLQGKHPTNVFTYKGNPIKRANSKAWRNARKRAGLSHLRFHDLRHVWASRHSMNGTHPHALQDLGAWSKADTVRRYAHLSSRHLLVASENALSESATNLTQRVLQ</sequence>
<dbReference type="STRING" id="1798182.GA0061081_102249"/>
<accession>A0A1C4A5T9</accession>
<feature type="domain" description="Tyr recombinase" evidence="5">
    <location>
        <begin position="158"/>
        <end position="327"/>
    </location>
</feature>
<evidence type="ECO:0000256" key="1">
    <source>
        <dbReference type="ARBA" id="ARBA00008857"/>
    </source>
</evidence>
<evidence type="ECO:0000256" key="4">
    <source>
        <dbReference type="ARBA" id="ARBA00023172"/>
    </source>
</evidence>
<dbReference type="Pfam" id="PF00589">
    <property type="entry name" value="Phage_integrase"/>
    <property type="match status" value="1"/>
</dbReference>
<proteinExistence type="inferred from homology"/>
<dbReference type="InterPro" id="IPR010998">
    <property type="entry name" value="Integrase_recombinase_N"/>
</dbReference>
<organism evidence="6 7">
    <name type="scientific">Gilliamella bombicola</name>
    <dbReference type="NCBI Taxonomy" id="1798182"/>
    <lineage>
        <taxon>Bacteria</taxon>
        <taxon>Pseudomonadati</taxon>
        <taxon>Pseudomonadota</taxon>
        <taxon>Gammaproteobacteria</taxon>
        <taxon>Orbales</taxon>
        <taxon>Orbaceae</taxon>
        <taxon>Gilliamella</taxon>
    </lineage>
</organism>
<dbReference type="InterPro" id="IPR011010">
    <property type="entry name" value="DNA_brk_join_enz"/>
</dbReference>
<protein>
    <submittedName>
        <fullName evidence="6">Site-specific recombinase XerD</fullName>
    </submittedName>
</protein>
<evidence type="ECO:0000256" key="3">
    <source>
        <dbReference type="ARBA" id="ARBA00023125"/>
    </source>
</evidence>
<evidence type="ECO:0000313" key="6">
    <source>
        <dbReference type="EMBL" id="SCB89925.1"/>
    </source>
</evidence>
<evidence type="ECO:0000313" key="7">
    <source>
        <dbReference type="Proteomes" id="UP000199670"/>
    </source>
</evidence>
<dbReference type="GO" id="GO:0015074">
    <property type="term" value="P:DNA integration"/>
    <property type="evidence" value="ECO:0007669"/>
    <property type="project" value="UniProtKB-KW"/>
</dbReference>
<dbReference type="InterPro" id="IPR013762">
    <property type="entry name" value="Integrase-like_cat_sf"/>
</dbReference>
<dbReference type="GO" id="GO:0003677">
    <property type="term" value="F:DNA binding"/>
    <property type="evidence" value="ECO:0007669"/>
    <property type="project" value="UniProtKB-KW"/>
</dbReference>
<dbReference type="Gene3D" id="1.10.443.10">
    <property type="entry name" value="Intergrase catalytic core"/>
    <property type="match status" value="1"/>
</dbReference>
<dbReference type="PANTHER" id="PTHR30349:SF64">
    <property type="entry name" value="PROPHAGE INTEGRASE INTD-RELATED"/>
    <property type="match status" value="1"/>
</dbReference>
<dbReference type="Proteomes" id="UP000199670">
    <property type="component" value="Unassembled WGS sequence"/>
</dbReference>
<dbReference type="AlphaFoldDB" id="A0A1C4A5T9"/>
<dbReference type="PROSITE" id="PS51898">
    <property type="entry name" value="TYR_RECOMBINASE"/>
    <property type="match status" value="1"/>
</dbReference>
<dbReference type="OrthoDB" id="5589990at2"/>
<comment type="similarity">
    <text evidence="1">Belongs to the 'phage' integrase family.</text>
</comment>
<dbReference type="SUPFAM" id="SSF56349">
    <property type="entry name" value="DNA breaking-rejoining enzymes"/>
    <property type="match status" value="1"/>
</dbReference>
<evidence type="ECO:0000259" key="5">
    <source>
        <dbReference type="PROSITE" id="PS51898"/>
    </source>
</evidence>
<dbReference type="Gene3D" id="1.10.150.130">
    <property type="match status" value="1"/>
</dbReference>
<dbReference type="EMBL" id="FMAQ01000002">
    <property type="protein sequence ID" value="SCB89925.1"/>
    <property type="molecule type" value="Genomic_DNA"/>
</dbReference>
<name>A0A1C4A5T9_9GAMM</name>
<dbReference type="InterPro" id="IPR002104">
    <property type="entry name" value="Integrase_catalytic"/>
</dbReference>
<keyword evidence="3" id="KW-0238">DNA-binding</keyword>
<dbReference type="GO" id="GO:0006310">
    <property type="term" value="P:DNA recombination"/>
    <property type="evidence" value="ECO:0007669"/>
    <property type="project" value="UniProtKB-KW"/>
</dbReference>
<dbReference type="CDD" id="cd00796">
    <property type="entry name" value="INT_Rci_Hp1_C"/>
    <property type="match status" value="1"/>
</dbReference>
<gene>
    <name evidence="6" type="ORF">GA0061081_102249</name>
</gene>
<keyword evidence="4" id="KW-0233">DNA recombination</keyword>
<keyword evidence="2" id="KW-0229">DNA integration</keyword>
<evidence type="ECO:0000256" key="2">
    <source>
        <dbReference type="ARBA" id="ARBA00022908"/>
    </source>
</evidence>
<dbReference type="PANTHER" id="PTHR30349">
    <property type="entry name" value="PHAGE INTEGRASE-RELATED"/>
    <property type="match status" value="1"/>
</dbReference>